<dbReference type="Proteomes" id="UP000515146">
    <property type="component" value="Unplaced"/>
</dbReference>
<name>A0A6P6Y8H0_DERPT</name>
<dbReference type="GO" id="GO:0005351">
    <property type="term" value="F:carbohydrate:proton symporter activity"/>
    <property type="evidence" value="ECO:0007669"/>
    <property type="project" value="TreeGrafter"/>
</dbReference>
<keyword evidence="8" id="KW-1185">Reference proteome</keyword>
<feature type="domain" description="Major facilitator superfamily (MFS) profile" evidence="7">
    <location>
        <begin position="1"/>
        <end position="393"/>
    </location>
</feature>
<dbReference type="AlphaFoldDB" id="A0A6P6Y8H0"/>
<protein>
    <submittedName>
        <fullName evidence="9">Solute carrier family 2, facilitated glucose transporter member 1-like</fullName>
    </submittedName>
</protein>
<dbReference type="InterPro" id="IPR005829">
    <property type="entry name" value="Sugar_transporter_CS"/>
</dbReference>
<evidence type="ECO:0000259" key="7">
    <source>
        <dbReference type="PROSITE" id="PS50850"/>
    </source>
</evidence>
<dbReference type="PROSITE" id="PS00217">
    <property type="entry name" value="SUGAR_TRANSPORT_2"/>
    <property type="match status" value="1"/>
</dbReference>
<feature type="transmembrane region" description="Helical" evidence="6">
    <location>
        <begin position="274"/>
        <end position="297"/>
    </location>
</feature>
<sequence length="413" mass="45414">MALGALFGPKFTKYGRRKTMLYSLAVLMVLCLLSAVGLHLADIVVLRFLVGVFCGFFCSLVPIYISEVSPADKRGKYGILHQLFLTFGILLSSLIAVPLPAAYPIDNVYSEAPMFVSVYWRVNMAACVLPCVIAFLLLWLCFDYETPFYYYDKGQQEDVKKLLALNYCRPNVEKEYADLVNAVKMNENLAAKKVGLLDGLRSASFRTVILVAIAINISQQLTGINIFMTSSNALFVSAGLSGVWPTIVTVLMNALNSLMTFAPVYLIEKKGRKWLLVAGSIGIIVSVLPATVLFWLLGTEHKASQILAIAGSLLFICFFAATFGGVVWVYTFEIFPDELRMSCAGACVSINWLTGIVLVFVAQYVGIRTNFTIFTVLNILVLAFCVLCIKETKGLPLGKSPYIKEAETPAAKI</sequence>
<evidence type="ECO:0000256" key="5">
    <source>
        <dbReference type="ARBA" id="ARBA00023136"/>
    </source>
</evidence>
<keyword evidence="3 6" id="KW-0812">Transmembrane</keyword>
<gene>
    <name evidence="9" type="primary">LOC113795301</name>
</gene>
<evidence type="ECO:0000256" key="1">
    <source>
        <dbReference type="ARBA" id="ARBA00004141"/>
    </source>
</evidence>
<dbReference type="OMA" id="HEMISHT"/>
<dbReference type="Pfam" id="PF00083">
    <property type="entry name" value="Sugar_tr"/>
    <property type="match status" value="1"/>
</dbReference>
<dbReference type="InParanoid" id="A0A6P6Y8H0"/>
<feature type="transmembrane region" description="Helical" evidence="6">
    <location>
        <begin position="343"/>
        <end position="365"/>
    </location>
</feature>
<evidence type="ECO:0000313" key="9">
    <source>
        <dbReference type="RefSeq" id="XP_027201296.1"/>
    </source>
</evidence>
<evidence type="ECO:0000256" key="4">
    <source>
        <dbReference type="ARBA" id="ARBA00022989"/>
    </source>
</evidence>
<proteinExistence type="inferred from homology"/>
<feature type="transmembrane region" description="Helical" evidence="6">
    <location>
        <begin position="77"/>
        <end position="99"/>
    </location>
</feature>
<dbReference type="PANTHER" id="PTHR48022:SF2">
    <property type="entry name" value="PLASTIDIC GLUCOSE TRANSPORTER 4"/>
    <property type="match status" value="1"/>
</dbReference>
<dbReference type="RefSeq" id="XP_027201296.1">
    <property type="nucleotide sequence ID" value="XM_027345495.1"/>
</dbReference>
<feature type="transmembrane region" description="Helical" evidence="6">
    <location>
        <begin position="303"/>
        <end position="331"/>
    </location>
</feature>
<dbReference type="PRINTS" id="PR00171">
    <property type="entry name" value="SUGRTRNSPORT"/>
</dbReference>
<dbReference type="InterPro" id="IPR003663">
    <property type="entry name" value="Sugar/inositol_transpt"/>
</dbReference>
<dbReference type="InterPro" id="IPR005828">
    <property type="entry name" value="MFS_sugar_transport-like"/>
</dbReference>
<comment type="subcellular location">
    <subcellularLocation>
        <location evidence="1">Membrane</location>
        <topology evidence="1">Multi-pass membrane protein</topology>
    </subcellularLocation>
</comment>
<feature type="transmembrane region" description="Helical" evidence="6">
    <location>
        <begin position="371"/>
        <end position="389"/>
    </location>
</feature>
<dbReference type="InterPro" id="IPR020846">
    <property type="entry name" value="MFS_dom"/>
</dbReference>
<dbReference type="PANTHER" id="PTHR48022">
    <property type="entry name" value="PLASTIDIC GLUCOSE TRANSPORTER 4"/>
    <property type="match status" value="1"/>
</dbReference>
<dbReference type="PROSITE" id="PS50850">
    <property type="entry name" value="MFS"/>
    <property type="match status" value="1"/>
</dbReference>
<dbReference type="InterPro" id="IPR036259">
    <property type="entry name" value="MFS_trans_sf"/>
</dbReference>
<feature type="transmembrane region" description="Helical" evidence="6">
    <location>
        <begin position="20"/>
        <end position="38"/>
    </location>
</feature>
<dbReference type="OrthoDB" id="6612291at2759"/>
<feature type="transmembrane region" description="Helical" evidence="6">
    <location>
        <begin position="208"/>
        <end position="227"/>
    </location>
</feature>
<comment type="similarity">
    <text evidence="2">Belongs to the major facilitator superfamily. Sugar transporter (TC 2.A.1.1) family.</text>
</comment>
<dbReference type="SUPFAM" id="SSF103473">
    <property type="entry name" value="MFS general substrate transporter"/>
    <property type="match status" value="1"/>
</dbReference>
<reference evidence="9" key="1">
    <citation type="submission" date="2025-08" db="UniProtKB">
        <authorList>
            <consortium name="RefSeq"/>
        </authorList>
    </citation>
    <scope>IDENTIFICATION</scope>
    <source>
        <strain evidence="9">Airmid</strain>
    </source>
</reference>
<dbReference type="InterPro" id="IPR050360">
    <property type="entry name" value="MFS_Sugar_Transporters"/>
</dbReference>
<evidence type="ECO:0000256" key="3">
    <source>
        <dbReference type="ARBA" id="ARBA00022692"/>
    </source>
</evidence>
<dbReference type="GO" id="GO:0016020">
    <property type="term" value="C:membrane"/>
    <property type="evidence" value="ECO:0007669"/>
    <property type="project" value="UniProtKB-SubCell"/>
</dbReference>
<evidence type="ECO:0000256" key="6">
    <source>
        <dbReference type="SAM" id="Phobius"/>
    </source>
</evidence>
<accession>A0A6P6Y8H0</accession>
<evidence type="ECO:0000313" key="8">
    <source>
        <dbReference type="Proteomes" id="UP000515146"/>
    </source>
</evidence>
<keyword evidence="4 6" id="KW-1133">Transmembrane helix</keyword>
<dbReference type="KEGG" id="dpte:113795301"/>
<organism evidence="8 9">
    <name type="scientific">Dermatophagoides pteronyssinus</name>
    <name type="common">European house dust mite</name>
    <dbReference type="NCBI Taxonomy" id="6956"/>
    <lineage>
        <taxon>Eukaryota</taxon>
        <taxon>Metazoa</taxon>
        <taxon>Ecdysozoa</taxon>
        <taxon>Arthropoda</taxon>
        <taxon>Chelicerata</taxon>
        <taxon>Arachnida</taxon>
        <taxon>Acari</taxon>
        <taxon>Acariformes</taxon>
        <taxon>Sarcoptiformes</taxon>
        <taxon>Astigmata</taxon>
        <taxon>Psoroptidia</taxon>
        <taxon>Analgoidea</taxon>
        <taxon>Pyroglyphidae</taxon>
        <taxon>Dermatophagoidinae</taxon>
        <taxon>Dermatophagoides</taxon>
    </lineage>
</organism>
<feature type="transmembrane region" description="Helical" evidence="6">
    <location>
        <begin position="44"/>
        <end position="65"/>
    </location>
</feature>
<feature type="transmembrane region" description="Helical" evidence="6">
    <location>
        <begin position="247"/>
        <end position="267"/>
    </location>
</feature>
<keyword evidence="5 6" id="KW-0472">Membrane</keyword>
<dbReference type="Gene3D" id="1.20.1250.20">
    <property type="entry name" value="MFS general substrate transporter like domains"/>
    <property type="match status" value="1"/>
</dbReference>
<feature type="transmembrane region" description="Helical" evidence="6">
    <location>
        <begin position="119"/>
        <end position="142"/>
    </location>
</feature>
<evidence type="ECO:0000256" key="2">
    <source>
        <dbReference type="ARBA" id="ARBA00010992"/>
    </source>
</evidence>